<feature type="signal peptide" evidence="6">
    <location>
        <begin position="1"/>
        <end position="17"/>
    </location>
</feature>
<dbReference type="PROSITE" id="PS00460">
    <property type="entry name" value="GLUTATHIONE_PEROXID_1"/>
    <property type="match status" value="1"/>
</dbReference>
<evidence type="ECO:0000313" key="8">
    <source>
        <dbReference type="Proteomes" id="UP000315825"/>
    </source>
</evidence>
<dbReference type="PIRSF" id="PIRSF000303">
    <property type="entry name" value="Glutathion_perox"/>
    <property type="match status" value="1"/>
</dbReference>
<comment type="caution">
    <text evidence="7">The sequence shown here is derived from an EMBL/GenBank/DDBJ whole genome shotgun (WGS) entry which is preliminary data.</text>
</comment>
<accession>A0A520MZ21</accession>
<protein>
    <recommendedName>
        <fullName evidence="5">Glutathione peroxidase</fullName>
    </recommendedName>
</protein>
<dbReference type="PROSITE" id="PS51355">
    <property type="entry name" value="GLUTATHIONE_PEROXID_3"/>
    <property type="match status" value="1"/>
</dbReference>
<dbReference type="Proteomes" id="UP000315825">
    <property type="component" value="Unassembled WGS sequence"/>
</dbReference>
<sequence length="176" mass="20340">MAKVYLLLFFFIGFAHTSCPKLLDNNVKILNESEFQNLCEYSGKTILVVNTASKCGFTYQYEQLEELYRKYASKNFIVLGFPSRNFLYQEYDDESEVAEFCKSTFDVTFPLFSISNVTAANTNPFFEKLFRATSERPRWNFHKYLILADGSVKSYSHKIDPNDQSIVSEIEASIDS</sequence>
<evidence type="ECO:0000256" key="1">
    <source>
        <dbReference type="ARBA" id="ARBA00006926"/>
    </source>
</evidence>
<organism evidence="7 8">
    <name type="scientific">SAR86 cluster bacterium</name>
    <dbReference type="NCBI Taxonomy" id="2030880"/>
    <lineage>
        <taxon>Bacteria</taxon>
        <taxon>Pseudomonadati</taxon>
        <taxon>Pseudomonadota</taxon>
        <taxon>Gammaproteobacteria</taxon>
        <taxon>SAR86 cluster</taxon>
    </lineage>
</organism>
<dbReference type="PANTHER" id="PTHR11592">
    <property type="entry name" value="GLUTATHIONE PEROXIDASE"/>
    <property type="match status" value="1"/>
</dbReference>
<reference evidence="7 8" key="1">
    <citation type="submission" date="2019-02" db="EMBL/GenBank/DDBJ databases">
        <title>Prokaryotic population dynamics and viral predation in marine succession experiment using metagenomics: the confinement effect.</title>
        <authorList>
            <person name="Haro-Moreno J.M."/>
            <person name="Rodriguez-Valera F."/>
            <person name="Lopez-Perez M."/>
        </authorList>
    </citation>
    <scope>NUCLEOTIDE SEQUENCE [LARGE SCALE GENOMIC DNA]</scope>
    <source>
        <strain evidence="7">MED-G159</strain>
    </source>
</reference>
<comment type="similarity">
    <text evidence="1 5">Belongs to the glutathione peroxidase family.</text>
</comment>
<dbReference type="SUPFAM" id="SSF52833">
    <property type="entry name" value="Thioredoxin-like"/>
    <property type="match status" value="1"/>
</dbReference>
<dbReference type="InterPro" id="IPR000889">
    <property type="entry name" value="Glutathione_peroxidase"/>
</dbReference>
<dbReference type="InterPro" id="IPR036249">
    <property type="entry name" value="Thioredoxin-like_sf"/>
</dbReference>
<gene>
    <name evidence="7" type="ORF">EVA92_02840</name>
</gene>
<evidence type="ECO:0000256" key="2">
    <source>
        <dbReference type="ARBA" id="ARBA00022559"/>
    </source>
</evidence>
<evidence type="ECO:0000256" key="6">
    <source>
        <dbReference type="SAM" id="SignalP"/>
    </source>
</evidence>
<evidence type="ECO:0000256" key="5">
    <source>
        <dbReference type="RuleBase" id="RU000499"/>
    </source>
</evidence>
<name>A0A520MZ21_9GAMM</name>
<dbReference type="PRINTS" id="PR01011">
    <property type="entry name" value="GLUTPROXDASE"/>
</dbReference>
<keyword evidence="6" id="KW-0732">Signal</keyword>
<dbReference type="GO" id="GO:0004601">
    <property type="term" value="F:peroxidase activity"/>
    <property type="evidence" value="ECO:0007669"/>
    <property type="project" value="UniProtKB-KW"/>
</dbReference>
<keyword evidence="3 5" id="KW-0560">Oxidoreductase</keyword>
<dbReference type="PANTHER" id="PTHR11592:SF78">
    <property type="entry name" value="GLUTATHIONE PEROXIDASE"/>
    <property type="match status" value="1"/>
</dbReference>
<dbReference type="CDD" id="cd00340">
    <property type="entry name" value="GSH_Peroxidase"/>
    <property type="match status" value="1"/>
</dbReference>
<evidence type="ECO:0000256" key="3">
    <source>
        <dbReference type="ARBA" id="ARBA00023002"/>
    </source>
</evidence>
<evidence type="ECO:0000256" key="4">
    <source>
        <dbReference type="PIRSR" id="PIRSR000303-1"/>
    </source>
</evidence>
<dbReference type="InterPro" id="IPR029759">
    <property type="entry name" value="GPX_AS"/>
</dbReference>
<dbReference type="AlphaFoldDB" id="A0A520MZ21"/>
<feature type="chain" id="PRO_5021811273" description="Glutathione peroxidase" evidence="6">
    <location>
        <begin position="18"/>
        <end position="176"/>
    </location>
</feature>
<proteinExistence type="inferred from homology"/>
<dbReference type="Gene3D" id="3.40.30.10">
    <property type="entry name" value="Glutaredoxin"/>
    <property type="match status" value="1"/>
</dbReference>
<feature type="active site" evidence="4">
    <location>
        <position position="55"/>
    </location>
</feature>
<dbReference type="GO" id="GO:0034599">
    <property type="term" value="P:cellular response to oxidative stress"/>
    <property type="evidence" value="ECO:0007669"/>
    <property type="project" value="TreeGrafter"/>
</dbReference>
<dbReference type="EMBL" id="SHBE01000004">
    <property type="protein sequence ID" value="RZO26451.1"/>
    <property type="molecule type" value="Genomic_DNA"/>
</dbReference>
<evidence type="ECO:0000313" key="7">
    <source>
        <dbReference type="EMBL" id="RZO26451.1"/>
    </source>
</evidence>
<dbReference type="Pfam" id="PF00255">
    <property type="entry name" value="GSHPx"/>
    <property type="match status" value="1"/>
</dbReference>
<keyword evidence="2 5" id="KW-0575">Peroxidase</keyword>